<dbReference type="KEGG" id="vg:26516100"/>
<dbReference type="OrthoDB" id="6669at10239"/>
<dbReference type="EMBL" id="KT968831">
    <property type="protein sequence ID" value="ALP47868.1"/>
    <property type="molecule type" value="Genomic_DNA"/>
</dbReference>
<gene>
    <name evidence="1" type="ORF">BPPAER656_00470</name>
</gene>
<sequence length="228" mass="24743">MSFGAKFVGNAGQVIIDQDHPCLHLVASGTYPATNAQIINVSYPSPVQSPLPPFVFFCPNGSHHITMFQHAGSAGNWTGFSFYVKVFQDTSGVVLGGKWKACAVFMPKTGGWGMQIFDNQSRVVFDSNRDLVRFISGTQLLNYYGTNGNYLGYYTLHSWSAPWPHGNDGYFLVSHFNVQAQPPQGDTGECSIGFVTSARNTVVATVQVGGPGQDAIRTPFPWPLLAIA</sequence>
<evidence type="ECO:0000313" key="1">
    <source>
        <dbReference type="EMBL" id="ALP47868.1"/>
    </source>
</evidence>
<dbReference type="RefSeq" id="YP_009187444.1">
    <property type="nucleotide sequence ID" value="NC_028657.1"/>
</dbReference>
<dbReference type="GeneID" id="26516100"/>
<keyword evidence="2" id="KW-1185">Reference proteome</keyword>
<reference evidence="1 2" key="1">
    <citation type="submission" date="2015-10" db="EMBL/GenBank/DDBJ databases">
        <title>Complete Genome Sequence of the Pseudomonas phage YMC11/02/R656_PAE_BP.</title>
        <authorList>
            <person name="Jeon J."/>
            <person name="Yong D."/>
            <person name="Lee K."/>
        </authorList>
    </citation>
    <scope>NUCLEOTIDE SEQUENCE [LARGE SCALE GENOMIC DNA]</scope>
</reference>
<organism evidence="1 2">
    <name type="scientific">Pseudomonas phage YMC11/02/R656</name>
    <dbReference type="NCBI Taxonomy" id="1755689"/>
    <lineage>
        <taxon>Viruses</taxon>
        <taxon>Duplodnaviria</taxon>
        <taxon>Heunggongvirae</taxon>
        <taxon>Uroviricota</taxon>
        <taxon>Caudoviricetes</taxon>
        <taxon>Bugaksanvirus</taxon>
        <taxon>Bugaksanvirus R656</taxon>
    </lineage>
</organism>
<dbReference type="Proteomes" id="UP000201818">
    <property type="component" value="Segment"/>
</dbReference>
<accession>A0A0S2SYG5</accession>
<evidence type="ECO:0000313" key="2">
    <source>
        <dbReference type="Proteomes" id="UP000201818"/>
    </source>
</evidence>
<protein>
    <submittedName>
        <fullName evidence="1">Uncharacterized protein</fullName>
    </submittedName>
</protein>
<proteinExistence type="predicted"/>
<name>A0A0S2SYG5_9CAUD</name>